<keyword evidence="3" id="KW-1185">Reference proteome</keyword>
<gene>
    <name evidence="2" type="ORF">NDU88_004041</name>
</gene>
<evidence type="ECO:0000313" key="3">
    <source>
        <dbReference type="Proteomes" id="UP001066276"/>
    </source>
</evidence>
<sequence length="93" mass="10422">MYCNKVSTVESDIKALQTMSKKLEEQVQYLTKQTGVMAARLEDQEGQARRNNIRVVGVPKETEGPSVDLFLEDLISNTLSEAPIQILLRREGA</sequence>
<feature type="coiled-coil region" evidence="1">
    <location>
        <begin position="6"/>
        <end position="33"/>
    </location>
</feature>
<evidence type="ECO:0000313" key="2">
    <source>
        <dbReference type="EMBL" id="KAJ1194755.1"/>
    </source>
</evidence>
<dbReference type="Proteomes" id="UP001066276">
    <property type="component" value="Chromosome 2_2"/>
</dbReference>
<reference evidence="2" key="1">
    <citation type="journal article" date="2022" name="bioRxiv">
        <title>Sequencing and chromosome-scale assembly of the giantPleurodeles waltlgenome.</title>
        <authorList>
            <person name="Brown T."/>
            <person name="Elewa A."/>
            <person name="Iarovenko S."/>
            <person name="Subramanian E."/>
            <person name="Araus A.J."/>
            <person name="Petzold A."/>
            <person name="Susuki M."/>
            <person name="Suzuki K.-i.T."/>
            <person name="Hayashi T."/>
            <person name="Toyoda A."/>
            <person name="Oliveira C."/>
            <person name="Osipova E."/>
            <person name="Leigh N.D."/>
            <person name="Simon A."/>
            <person name="Yun M.H."/>
        </authorList>
    </citation>
    <scope>NUCLEOTIDE SEQUENCE</scope>
    <source>
        <strain evidence="2">20211129_DDA</strain>
        <tissue evidence="2">Liver</tissue>
    </source>
</reference>
<dbReference type="EMBL" id="JANPWB010000004">
    <property type="protein sequence ID" value="KAJ1194755.1"/>
    <property type="molecule type" value="Genomic_DNA"/>
</dbReference>
<protein>
    <submittedName>
        <fullName evidence="2">Uncharacterized protein</fullName>
    </submittedName>
</protein>
<dbReference type="AlphaFoldDB" id="A0AAV7V064"/>
<accession>A0AAV7V064</accession>
<keyword evidence="1" id="KW-0175">Coiled coil</keyword>
<comment type="caution">
    <text evidence="2">The sequence shown here is derived from an EMBL/GenBank/DDBJ whole genome shotgun (WGS) entry which is preliminary data.</text>
</comment>
<organism evidence="2 3">
    <name type="scientific">Pleurodeles waltl</name>
    <name type="common">Iberian ribbed newt</name>
    <dbReference type="NCBI Taxonomy" id="8319"/>
    <lineage>
        <taxon>Eukaryota</taxon>
        <taxon>Metazoa</taxon>
        <taxon>Chordata</taxon>
        <taxon>Craniata</taxon>
        <taxon>Vertebrata</taxon>
        <taxon>Euteleostomi</taxon>
        <taxon>Amphibia</taxon>
        <taxon>Batrachia</taxon>
        <taxon>Caudata</taxon>
        <taxon>Salamandroidea</taxon>
        <taxon>Salamandridae</taxon>
        <taxon>Pleurodelinae</taxon>
        <taxon>Pleurodeles</taxon>
    </lineage>
</organism>
<proteinExistence type="predicted"/>
<dbReference type="Gene3D" id="3.30.70.1820">
    <property type="entry name" value="L1 transposable element, RRM domain"/>
    <property type="match status" value="1"/>
</dbReference>
<evidence type="ECO:0000256" key="1">
    <source>
        <dbReference type="SAM" id="Coils"/>
    </source>
</evidence>
<name>A0AAV7V064_PLEWA</name>